<dbReference type="SUPFAM" id="SSF89550">
    <property type="entry name" value="PHP domain-like"/>
    <property type="match status" value="1"/>
</dbReference>
<evidence type="ECO:0000256" key="4">
    <source>
        <dbReference type="ARBA" id="ARBA00051722"/>
    </source>
</evidence>
<dbReference type="EC" id="3.1.3.48" evidence="2"/>
<dbReference type="RefSeq" id="WP_089710976.1">
    <property type="nucleotide sequence ID" value="NZ_FMAR01000004.1"/>
</dbReference>
<comment type="similarity">
    <text evidence="1">Belongs to the metallo-dependent hydrolases superfamily. CpsB/CapC family.</text>
</comment>
<gene>
    <name evidence="5" type="ORF">GA0116948_104260</name>
</gene>
<evidence type="ECO:0000256" key="2">
    <source>
        <dbReference type="ARBA" id="ARBA00013064"/>
    </source>
</evidence>
<dbReference type="STRING" id="1335309.GA0116948_104260"/>
<evidence type="ECO:0000313" key="6">
    <source>
        <dbReference type="Proteomes" id="UP000242818"/>
    </source>
</evidence>
<organism evidence="5 6">
    <name type="scientific">Chitinophaga costaii</name>
    <dbReference type="NCBI Taxonomy" id="1335309"/>
    <lineage>
        <taxon>Bacteria</taxon>
        <taxon>Pseudomonadati</taxon>
        <taxon>Bacteroidota</taxon>
        <taxon>Chitinophagia</taxon>
        <taxon>Chitinophagales</taxon>
        <taxon>Chitinophagaceae</taxon>
        <taxon>Chitinophaga</taxon>
    </lineage>
</organism>
<proteinExistence type="inferred from homology"/>
<dbReference type="Proteomes" id="UP000242818">
    <property type="component" value="Unassembled WGS sequence"/>
</dbReference>
<comment type="catalytic activity">
    <reaction evidence="4">
        <text>O-phospho-L-tyrosyl-[protein] + H2O = L-tyrosyl-[protein] + phosphate</text>
        <dbReference type="Rhea" id="RHEA:10684"/>
        <dbReference type="Rhea" id="RHEA-COMP:10136"/>
        <dbReference type="Rhea" id="RHEA-COMP:20101"/>
        <dbReference type="ChEBI" id="CHEBI:15377"/>
        <dbReference type="ChEBI" id="CHEBI:43474"/>
        <dbReference type="ChEBI" id="CHEBI:46858"/>
        <dbReference type="ChEBI" id="CHEBI:61978"/>
        <dbReference type="EC" id="3.1.3.48"/>
    </reaction>
</comment>
<sequence length="245" mass="28022">MLFFNRPSPLVQTDGFLSSIGTDIHSHLLPAVDDGVQEAATAVHFIRQLQAWGIRQIITTPHIKAARFDNTPATLQPAYEILQQQLQADALHVPLRYAAEYYLDENFQQRLAQPLLTLKDNLLLVEISFLWPPTALHQWIFDLISAGYQPLLAHPERYGYMHEDFSQYENLKARGVQLQLNLLSLTGYYGKPVQKVARQLVDAKLIDYVGTDLHHNRHLEALDALGRNKKMVRLLEQYGFKNNAL</sequence>
<dbReference type="GO" id="GO:0004725">
    <property type="term" value="F:protein tyrosine phosphatase activity"/>
    <property type="evidence" value="ECO:0007669"/>
    <property type="project" value="UniProtKB-EC"/>
</dbReference>
<dbReference type="InterPro" id="IPR016667">
    <property type="entry name" value="Caps_polysacc_synth_CpsB/CapC"/>
</dbReference>
<protein>
    <recommendedName>
        <fullName evidence="2">protein-tyrosine-phosphatase</fullName>
        <ecNumber evidence="2">3.1.3.48</ecNumber>
    </recommendedName>
</protein>
<dbReference type="AlphaFoldDB" id="A0A1C4CRS6"/>
<keyword evidence="6" id="KW-1185">Reference proteome</keyword>
<keyword evidence="3" id="KW-0378">Hydrolase</keyword>
<dbReference type="PIRSF" id="PIRSF016557">
    <property type="entry name" value="Caps_synth_CpsB"/>
    <property type="match status" value="1"/>
</dbReference>
<reference evidence="5 6" key="1">
    <citation type="submission" date="2016-08" db="EMBL/GenBank/DDBJ databases">
        <authorList>
            <person name="Seilhamer J.J."/>
        </authorList>
    </citation>
    <scope>NUCLEOTIDE SEQUENCE [LARGE SCALE GENOMIC DNA]</scope>
    <source>
        <strain evidence="5 6">A37T2</strain>
    </source>
</reference>
<dbReference type="InterPro" id="IPR016195">
    <property type="entry name" value="Pol/histidinol_Pase-like"/>
</dbReference>
<name>A0A1C4CRS6_9BACT</name>
<evidence type="ECO:0000256" key="1">
    <source>
        <dbReference type="ARBA" id="ARBA00005750"/>
    </source>
</evidence>
<dbReference type="PANTHER" id="PTHR39181">
    <property type="entry name" value="TYROSINE-PROTEIN PHOSPHATASE YWQE"/>
    <property type="match status" value="1"/>
</dbReference>
<dbReference type="OrthoDB" id="9788539at2"/>
<dbReference type="Pfam" id="PF19567">
    <property type="entry name" value="CpsB_CapC"/>
    <property type="match status" value="1"/>
</dbReference>
<dbReference type="PANTHER" id="PTHR39181:SF1">
    <property type="entry name" value="TYROSINE-PROTEIN PHOSPHATASE YWQE"/>
    <property type="match status" value="1"/>
</dbReference>
<accession>A0A1C4CRS6</accession>
<evidence type="ECO:0000313" key="5">
    <source>
        <dbReference type="EMBL" id="SCC21722.1"/>
    </source>
</evidence>
<dbReference type="Gene3D" id="3.20.20.140">
    <property type="entry name" value="Metal-dependent hydrolases"/>
    <property type="match status" value="1"/>
</dbReference>
<evidence type="ECO:0000256" key="3">
    <source>
        <dbReference type="ARBA" id="ARBA00022801"/>
    </source>
</evidence>
<dbReference type="GO" id="GO:0030145">
    <property type="term" value="F:manganese ion binding"/>
    <property type="evidence" value="ECO:0007669"/>
    <property type="project" value="InterPro"/>
</dbReference>
<dbReference type="EMBL" id="FMAR01000004">
    <property type="protein sequence ID" value="SCC21722.1"/>
    <property type="molecule type" value="Genomic_DNA"/>
</dbReference>